<keyword evidence="3" id="KW-1185">Reference proteome</keyword>
<sequence length="152" mass="16572">MLLVNTTKKLYLKPPTVVIRNELDKIARNTFFTTNLLSRANEDSLSSDSIKSNSPKKAWKYPRSIYASKPKLKPFAASETQSTIPPPNLQPSTAGAPPSQGQISKFLASIGQVSLYDQESQCFKVICPSCKEADPNVASPTAKLSINTGKLE</sequence>
<dbReference type="AlphaFoldDB" id="A0A137PC20"/>
<evidence type="ECO:0000313" key="2">
    <source>
        <dbReference type="EMBL" id="KXN72554.1"/>
    </source>
</evidence>
<proteinExistence type="predicted"/>
<reference evidence="2 3" key="1">
    <citation type="journal article" date="2015" name="Genome Biol. Evol.">
        <title>Phylogenomic analyses indicate that early fungi evolved digesting cell walls of algal ancestors of land plants.</title>
        <authorList>
            <person name="Chang Y."/>
            <person name="Wang S."/>
            <person name="Sekimoto S."/>
            <person name="Aerts A.L."/>
            <person name="Choi C."/>
            <person name="Clum A."/>
            <person name="LaButti K.M."/>
            <person name="Lindquist E.A."/>
            <person name="Yee Ngan C."/>
            <person name="Ohm R.A."/>
            <person name="Salamov A.A."/>
            <person name="Grigoriev I.V."/>
            <person name="Spatafora J.W."/>
            <person name="Berbee M.L."/>
        </authorList>
    </citation>
    <scope>NUCLEOTIDE SEQUENCE [LARGE SCALE GENOMIC DNA]</scope>
    <source>
        <strain evidence="2 3">NRRL 28638</strain>
    </source>
</reference>
<gene>
    <name evidence="2" type="ORF">CONCODRAFT_4652</name>
</gene>
<accession>A0A137PC20</accession>
<organism evidence="2 3">
    <name type="scientific">Conidiobolus coronatus (strain ATCC 28846 / CBS 209.66 / NRRL 28638)</name>
    <name type="common">Delacroixia coronata</name>
    <dbReference type="NCBI Taxonomy" id="796925"/>
    <lineage>
        <taxon>Eukaryota</taxon>
        <taxon>Fungi</taxon>
        <taxon>Fungi incertae sedis</taxon>
        <taxon>Zoopagomycota</taxon>
        <taxon>Entomophthoromycotina</taxon>
        <taxon>Entomophthoromycetes</taxon>
        <taxon>Entomophthorales</taxon>
        <taxon>Ancylistaceae</taxon>
        <taxon>Conidiobolus</taxon>
    </lineage>
</organism>
<feature type="region of interest" description="Disordered" evidence="1">
    <location>
        <begin position="74"/>
        <end position="101"/>
    </location>
</feature>
<name>A0A137PC20_CONC2</name>
<protein>
    <submittedName>
        <fullName evidence="2">Uncharacterized protein</fullName>
    </submittedName>
</protein>
<dbReference type="EMBL" id="KQ964451">
    <property type="protein sequence ID" value="KXN72554.1"/>
    <property type="molecule type" value="Genomic_DNA"/>
</dbReference>
<evidence type="ECO:0000313" key="3">
    <source>
        <dbReference type="Proteomes" id="UP000070444"/>
    </source>
</evidence>
<evidence type="ECO:0000256" key="1">
    <source>
        <dbReference type="SAM" id="MobiDB-lite"/>
    </source>
</evidence>
<dbReference type="Proteomes" id="UP000070444">
    <property type="component" value="Unassembled WGS sequence"/>
</dbReference>